<sequence>MRSANHLSNPNQTQNEVKQTQKETNQIEPQRNPN</sequence>
<dbReference type="AlphaFoldDB" id="A0A0J8B5W9"/>
<dbReference type="Gramene" id="KMS96401">
    <property type="protein sequence ID" value="KMS96401"/>
    <property type="gene ID" value="BVRB_9g225430"/>
</dbReference>
<evidence type="ECO:0000256" key="1">
    <source>
        <dbReference type="SAM" id="MobiDB-lite"/>
    </source>
</evidence>
<keyword evidence="3" id="KW-1185">Reference proteome</keyword>
<proteinExistence type="predicted"/>
<dbReference type="EMBL" id="KQ090381">
    <property type="protein sequence ID" value="KMS96401.1"/>
    <property type="molecule type" value="Genomic_DNA"/>
</dbReference>
<accession>A0A0J8B5W9</accession>
<name>A0A0J8B5W9_BETVV</name>
<evidence type="ECO:0000313" key="2">
    <source>
        <dbReference type="EMBL" id="KMS96401.1"/>
    </source>
</evidence>
<gene>
    <name evidence="2" type="ORF">BVRB_9g225430</name>
</gene>
<feature type="region of interest" description="Disordered" evidence="1">
    <location>
        <begin position="1"/>
        <end position="34"/>
    </location>
</feature>
<protein>
    <submittedName>
        <fullName evidence="2">Uncharacterized protein</fullName>
    </submittedName>
</protein>
<dbReference type="Proteomes" id="UP000035740">
    <property type="component" value="Unassembled WGS sequence"/>
</dbReference>
<organism evidence="2 3">
    <name type="scientific">Beta vulgaris subsp. vulgaris</name>
    <name type="common">Beet</name>
    <dbReference type="NCBI Taxonomy" id="3555"/>
    <lineage>
        <taxon>Eukaryota</taxon>
        <taxon>Viridiplantae</taxon>
        <taxon>Streptophyta</taxon>
        <taxon>Embryophyta</taxon>
        <taxon>Tracheophyta</taxon>
        <taxon>Spermatophyta</taxon>
        <taxon>Magnoliopsida</taxon>
        <taxon>eudicotyledons</taxon>
        <taxon>Gunneridae</taxon>
        <taxon>Pentapetalae</taxon>
        <taxon>Caryophyllales</taxon>
        <taxon>Chenopodiaceae</taxon>
        <taxon>Betoideae</taxon>
        <taxon>Beta</taxon>
    </lineage>
</organism>
<reference evidence="2 3" key="1">
    <citation type="journal article" date="2014" name="Nature">
        <title>The genome of the recently domesticated crop plant sugar beet (Beta vulgaris).</title>
        <authorList>
            <person name="Dohm J.C."/>
            <person name="Minoche A.E."/>
            <person name="Holtgrawe D."/>
            <person name="Capella-Gutierrez S."/>
            <person name="Zakrzewski F."/>
            <person name="Tafer H."/>
            <person name="Rupp O."/>
            <person name="Sorensen T.R."/>
            <person name="Stracke R."/>
            <person name="Reinhardt R."/>
            <person name="Goesmann A."/>
            <person name="Kraft T."/>
            <person name="Schulz B."/>
            <person name="Stadler P.F."/>
            <person name="Schmidt T."/>
            <person name="Gabaldon T."/>
            <person name="Lehrach H."/>
            <person name="Weisshaar B."/>
            <person name="Himmelbauer H."/>
        </authorList>
    </citation>
    <scope>NUCLEOTIDE SEQUENCE [LARGE SCALE GENOMIC DNA]</scope>
    <source>
        <tissue evidence="2">Taproot</tissue>
    </source>
</reference>
<evidence type="ECO:0000313" key="3">
    <source>
        <dbReference type="Proteomes" id="UP000035740"/>
    </source>
</evidence>